<evidence type="ECO:0000256" key="13">
    <source>
        <dbReference type="NCBIfam" id="TIGR03499"/>
    </source>
</evidence>
<sequence>MKVKRFVAPTVNEAMLKVRNDMGRDAVIIHTRKFREGGFFGLFGRQMVEVTAAVEEKISSPPVPSQPVEIQDKQINVELKQEIHELKEKIDRMAEIVDEKKIPAELSEEGKKYWALLQDKEVEENILRKIFKQLRASEEESQTEEEKILHVLEKYFKKGKPITVKKNKTKERPLVVSFIGPTGVGKTTTIAKIAANFAIKQNFAVALLTSDTYRVAAVEQLKTYGDIMGLPVEVVYSPKDMKEAIEKHQDKDLLLIDTAGRSHRNKDKMVELKSFIAAAQPDETYLVLSAPTKRKDMLEIVGNYRDIEFDKIILTKIDETSSFGGILSVLQKTRKPLVYVTTGQEVPDDISEADPTWLAGKLIKER</sequence>
<evidence type="ECO:0000259" key="14">
    <source>
        <dbReference type="SMART" id="SM00382"/>
    </source>
</evidence>
<dbReference type="OrthoDB" id="9778554at2"/>
<evidence type="ECO:0000256" key="4">
    <source>
        <dbReference type="ARBA" id="ARBA00022448"/>
    </source>
</evidence>
<comment type="similarity">
    <text evidence="2">Belongs to the GTP-binding SRP family.</text>
</comment>
<dbReference type="InterPro" id="IPR000897">
    <property type="entry name" value="SRP54_GTPase_dom"/>
</dbReference>
<evidence type="ECO:0000256" key="10">
    <source>
        <dbReference type="ARBA" id="ARBA00023136"/>
    </source>
</evidence>
<dbReference type="AlphaFoldDB" id="A0A1T4P998"/>
<dbReference type="NCBIfam" id="TIGR03499">
    <property type="entry name" value="FlhF"/>
    <property type="match status" value="1"/>
</dbReference>
<evidence type="ECO:0000256" key="2">
    <source>
        <dbReference type="ARBA" id="ARBA00008531"/>
    </source>
</evidence>
<dbReference type="Gene3D" id="3.40.50.300">
    <property type="entry name" value="P-loop containing nucleotide triphosphate hydrolases"/>
    <property type="match status" value="1"/>
</dbReference>
<dbReference type="GO" id="GO:0006614">
    <property type="term" value="P:SRP-dependent cotranslational protein targeting to membrane"/>
    <property type="evidence" value="ECO:0007669"/>
    <property type="project" value="UniProtKB-UniRule"/>
</dbReference>
<keyword evidence="5" id="KW-1003">Cell membrane</keyword>
<accession>A0A1T4P998</accession>
<dbReference type="Proteomes" id="UP000189933">
    <property type="component" value="Unassembled WGS sequence"/>
</dbReference>
<dbReference type="InterPro" id="IPR027417">
    <property type="entry name" value="P-loop_NTPase"/>
</dbReference>
<comment type="function">
    <text evidence="12">Necessary for flagellar biosynthesis. May be involved in translocation of the flagellum.</text>
</comment>
<evidence type="ECO:0000256" key="7">
    <source>
        <dbReference type="ARBA" id="ARBA00022795"/>
    </source>
</evidence>
<keyword evidence="10" id="KW-0472">Membrane</keyword>
<dbReference type="SMART" id="SM00962">
    <property type="entry name" value="SRP54"/>
    <property type="match status" value="1"/>
</dbReference>
<dbReference type="InterPro" id="IPR047040">
    <property type="entry name" value="FlhF__GTPase_dom"/>
</dbReference>
<dbReference type="PANTHER" id="PTHR43134">
    <property type="entry name" value="SIGNAL RECOGNITION PARTICLE RECEPTOR SUBUNIT ALPHA"/>
    <property type="match status" value="1"/>
</dbReference>
<dbReference type="SMART" id="SM00382">
    <property type="entry name" value="AAA"/>
    <property type="match status" value="1"/>
</dbReference>
<keyword evidence="7" id="KW-1005">Bacterial flagellum biogenesis</keyword>
<dbReference type="FunFam" id="3.40.50.300:FF:000695">
    <property type="entry name" value="Flagellar biosynthesis regulator FlhF"/>
    <property type="match status" value="1"/>
</dbReference>
<dbReference type="PANTHER" id="PTHR43134:SF3">
    <property type="entry name" value="FLAGELLAR BIOSYNTHESIS PROTEIN FLHF"/>
    <property type="match status" value="1"/>
</dbReference>
<evidence type="ECO:0000313" key="17">
    <source>
        <dbReference type="Proteomes" id="UP000189933"/>
    </source>
</evidence>
<reference evidence="17" key="1">
    <citation type="submission" date="2017-02" db="EMBL/GenBank/DDBJ databases">
        <authorList>
            <person name="Varghese N."/>
            <person name="Submissions S."/>
        </authorList>
    </citation>
    <scope>NUCLEOTIDE SEQUENCE [LARGE SCALE GENOMIC DNA]</scope>
    <source>
        <strain evidence="17">DSM 16521</strain>
    </source>
</reference>
<evidence type="ECO:0000256" key="6">
    <source>
        <dbReference type="ARBA" id="ARBA00022741"/>
    </source>
</evidence>
<dbReference type="RefSeq" id="WP_078665275.1">
    <property type="nucleotide sequence ID" value="NZ_FUXM01000010.1"/>
</dbReference>
<keyword evidence="6" id="KW-0547">Nucleotide-binding</keyword>
<dbReference type="Pfam" id="PF00448">
    <property type="entry name" value="SRP54"/>
    <property type="match status" value="1"/>
</dbReference>
<evidence type="ECO:0000256" key="5">
    <source>
        <dbReference type="ARBA" id="ARBA00022475"/>
    </source>
</evidence>
<feature type="domain" description="AAA+ ATPase" evidence="14">
    <location>
        <begin position="172"/>
        <end position="305"/>
    </location>
</feature>
<keyword evidence="16" id="KW-0966">Cell projection</keyword>
<evidence type="ECO:0000256" key="9">
    <source>
        <dbReference type="ARBA" id="ARBA00023134"/>
    </source>
</evidence>
<evidence type="ECO:0000313" key="16">
    <source>
        <dbReference type="EMBL" id="SJZ88052.1"/>
    </source>
</evidence>
<keyword evidence="16" id="KW-0282">Flagellum</keyword>
<dbReference type="GO" id="GO:0015031">
    <property type="term" value="P:protein transport"/>
    <property type="evidence" value="ECO:0007669"/>
    <property type="project" value="UniProtKB-KW"/>
</dbReference>
<gene>
    <name evidence="16" type="ORF">SAMN02745885_01193</name>
</gene>
<dbReference type="InterPro" id="IPR003593">
    <property type="entry name" value="AAA+_ATPase"/>
</dbReference>
<dbReference type="InterPro" id="IPR020006">
    <property type="entry name" value="FlhF"/>
</dbReference>
<dbReference type="GO" id="GO:0044781">
    <property type="term" value="P:bacterial-type flagellum organization"/>
    <property type="evidence" value="ECO:0007669"/>
    <property type="project" value="UniProtKB-UniRule"/>
</dbReference>
<dbReference type="CDD" id="cd17873">
    <property type="entry name" value="FlhF"/>
    <property type="match status" value="1"/>
</dbReference>
<evidence type="ECO:0000256" key="12">
    <source>
        <dbReference type="ARBA" id="ARBA00025337"/>
    </source>
</evidence>
<evidence type="ECO:0000256" key="3">
    <source>
        <dbReference type="ARBA" id="ARBA00014919"/>
    </source>
</evidence>
<keyword evidence="11" id="KW-1006">Bacterial flagellum protein export</keyword>
<keyword evidence="9" id="KW-0342">GTP-binding</keyword>
<evidence type="ECO:0000256" key="11">
    <source>
        <dbReference type="ARBA" id="ARBA00023225"/>
    </source>
</evidence>
<keyword evidence="16" id="KW-0969">Cilium</keyword>
<dbReference type="GO" id="GO:0005047">
    <property type="term" value="F:signal recognition particle binding"/>
    <property type="evidence" value="ECO:0007669"/>
    <property type="project" value="TreeGrafter"/>
</dbReference>
<feature type="domain" description="SRP54-type proteins GTP-binding" evidence="15">
    <location>
        <begin position="173"/>
        <end position="364"/>
    </location>
</feature>
<keyword evidence="4" id="KW-0813">Transport</keyword>
<evidence type="ECO:0000256" key="8">
    <source>
        <dbReference type="ARBA" id="ARBA00022927"/>
    </source>
</evidence>
<proteinExistence type="inferred from homology"/>
<dbReference type="EMBL" id="FUXM01000010">
    <property type="protein sequence ID" value="SJZ88052.1"/>
    <property type="molecule type" value="Genomic_DNA"/>
</dbReference>
<protein>
    <recommendedName>
        <fullName evidence="3 13">Flagellar biosynthesis protein FlhF</fullName>
    </recommendedName>
</protein>
<dbReference type="GO" id="GO:0003924">
    <property type="term" value="F:GTPase activity"/>
    <property type="evidence" value="ECO:0007669"/>
    <property type="project" value="UniProtKB-UniRule"/>
</dbReference>
<dbReference type="SUPFAM" id="SSF52540">
    <property type="entry name" value="P-loop containing nucleoside triphosphate hydrolases"/>
    <property type="match status" value="1"/>
</dbReference>
<keyword evidence="17" id="KW-1185">Reference proteome</keyword>
<name>A0A1T4P998_9FIRM</name>
<evidence type="ECO:0000256" key="1">
    <source>
        <dbReference type="ARBA" id="ARBA00004413"/>
    </source>
</evidence>
<dbReference type="GO" id="GO:0005525">
    <property type="term" value="F:GTP binding"/>
    <property type="evidence" value="ECO:0007669"/>
    <property type="project" value="UniProtKB-UniRule"/>
</dbReference>
<keyword evidence="8" id="KW-0653">Protein transport</keyword>
<evidence type="ECO:0000259" key="15">
    <source>
        <dbReference type="SMART" id="SM00962"/>
    </source>
</evidence>
<dbReference type="Gene3D" id="1.20.120.1380">
    <property type="entry name" value="Flagellar FlhF biosynthesis protein, N domain"/>
    <property type="match status" value="1"/>
</dbReference>
<comment type="subcellular location">
    <subcellularLocation>
        <location evidence="1">Cell membrane</location>
        <topology evidence="1">Peripheral membrane protein</topology>
        <orientation evidence="1">Cytoplasmic side</orientation>
    </subcellularLocation>
</comment>
<dbReference type="GO" id="GO:0005886">
    <property type="term" value="C:plasma membrane"/>
    <property type="evidence" value="ECO:0007669"/>
    <property type="project" value="UniProtKB-SubCell"/>
</dbReference>
<organism evidence="16 17">
    <name type="scientific">Carboxydocella sporoproducens DSM 16521</name>
    <dbReference type="NCBI Taxonomy" id="1121270"/>
    <lineage>
        <taxon>Bacteria</taxon>
        <taxon>Bacillati</taxon>
        <taxon>Bacillota</taxon>
        <taxon>Clostridia</taxon>
        <taxon>Eubacteriales</taxon>
        <taxon>Clostridiales Family XVI. Incertae Sedis</taxon>
        <taxon>Carboxydocella</taxon>
    </lineage>
</organism>